<reference evidence="4" key="2">
    <citation type="submission" date="2010-05" db="EMBL/GenBank/DDBJ databases">
        <title>The genome sequence of Magnaporthe poae strain ATCC 64411.</title>
        <authorList>
            <person name="Ma L.-J."/>
            <person name="Dead R."/>
            <person name="Young S."/>
            <person name="Zeng Q."/>
            <person name="Koehrsen M."/>
            <person name="Alvarado L."/>
            <person name="Berlin A."/>
            <person name="Chapman S.B."/>
            <person name="Chen Z."/>
            <person name="Freedman E."/>
            <person name="Gellesch M."/>
            <person name="Goldberg J."/>
            <person name="Griggs A."/>
            <person name="Gujja S."/>
            <person name="Heilman E.R."/>
            <person name="Heiman D."/>
            <person name="Hepburn T."/>
            <person name="Howarth C."/>
            <person name="Jen D."/>
            <person name="Larson L."/>
            <person name="Mehta T."/>
            <person name="Neiman D."/>
            <person name="Pearson M."/>
            <person name="Roberts A."/>
            <person name="Saif S."/>
            <person name="Shea T."/>
            <person name="Shenoy N."/>
            <person name="Sisk P."/>
            <person name="Stolte C."/>
            <person name="Sykes S."/>
            <person name="Walk T."/>
            <person name="White J."/>
            <person name="Yandava C."/>
            <person name="Haas B."/>
            <person name="Nusbaum C."/>
            <person name="Birren B."/>
        </authorList>
    </citation>
    <scope>NUCLEOTIDE SEQUENCE [LARGE SCALE GENOMIC DNA]</scope>
    <source>
        <strain evidence="4">ATCC 64411 / 73-15</strain>
    </source>
</reference>
<sequence length="384" mass="43095">MFGAMRAARSRRLPTIYRLLHTHLPNVSGHFVSSRSCISTYYACAAIIKRNHDAVPLSSKAAGKRKAVTPSPQVPASQRRRTRGAAVPASPTGPDERDETPLPDRPNEKKARAFAKSTIVAKVGKPTPVATPVISCRMRGWLADREVDVWEPISRRPVLPGRNYTPLVRATDNDGLDASQLDNLRSALIDDCRLFTAIRLKVPFTAKGRLNLEMSDAQLEYHKEEWVSGKRHEGSPPDDPIRWSYKPGGVAGLREFKAPILRILPDIERWTGVKLRKGHDGCPYFGHHTGMSCNRDWRHCKRLFVERLERMATRCNHKHETVDMEVTLFLECIFQASIRQMDCGDDPTKKALQDKYKELLGLPLDVQLGNALCFLGIGGMGDRC</sequence>
<keyword evidence="4" id="KW-1185">Reference proteome</keyword>
<dbReference type="EMBL" id="GL876967">
    <property type="protein sequence ID" value="KLU83425.1"/>
    <property type="molecule type" value="Genomic_DNA"/>
</dbReference>
<feature type="compositionally biased region" description="Basic and acidic residues" evidence="1">
    <location>
        <begin position="99"/>
        <end position="109"/>
    </location>
</feature>
<reference evidence="2" key="1">
    <citation type="submission" date="2010-05" db="EMBL/GenBank/DDBJ databases">
        <title>The Genome Sequence of Magnaporthe poae strain ATCC 64411.</title>
        <authorList>
            <consortium name="The Broad Institute Genome Sequencing Platform"/>
            <consortium name="Broad Institute Genome Sequencing Center for Infectious Disease"/>
            <person name="Ma L.-J."/>
            <person name="Dead R."/>
            <person name="Young S."/>
            <person name="Zeng Q."/>
            <person name="Koehrsen M."/>
            <person name="Alvarado L."/>
            <person name="Berlin A."/>
            <person name="Chapman S.B."/>
            <person name="Chen Z."/>
            <person name="Freedman E."/>
            <person name="Gellesch M."/>
            <person name="Goldberg J."/>
            <person name="Griggs A."/>
            <person name="Gujja S."/>
            <person name="Heilman E.R."/>
            <person name="Heiman D."/>
            <person name="Hepburn T."/>
            <person name="Howarth C."/>
            <person name="Jen D."/>
            <person name="Larson L."/>
            <person name="Mehta T."/>
            <person name="Neiman D."/>
            <person name="Pearson M."/>
            <person name="Roberts A."/>
            <person name="Saif S."/>
            <person name="Shea T."/>
            <person name="Shenoy N."/>
            <person name="Sisk P."/>
            <person name="Stolte C."/>
            <person name="Sykes S."/>
            <person name="Walk T."/>
            <person name="White J."/>
            <person name="Yandava C."/>
            <person name="Haas B."/>
            <person name="Nusbaum C."/>
            <person name="Birren B."/>
        </authorList>
    </citation>
    <scope>NUCLEOTIDE SEQUENCE</scope>
    <source>
        <strain evidence="2">ATCC 64411</strain>
    </source>
</reference>
<feature type="region of interest" description="Disordered" evidence="1">
    <location>
        <begin position="58"/>
        <end position="109"/>
    </location>
</feature>
<evidence type="ECO:0000313" key="2">
    <source>
        <dbReference type="EMBL" id="KLU83425.1"/>
    </source>
</evidence>
<evidence type="ECO:0000313" key="4">
    <source>
        <dbReference type="Proteomes" id="UP000011715"/>
    </source>
</evidence>
<protein>
    <submittedName>
        <fullName evidence="2 3">Uncharacterized protein</fullName>
    </submittedName>
</protein>
<gene>
    <name evidence="2" type="ORF">MAPG_02485</name>
</gene>
<reference evidence="3" key="4">
    <citation type="journal article" date="2015" name="G3 (Bethesda)">
        <title>Genome sequences of three phytopathogenic species of the Magnaporthaceae family of fungi.</title>
        <authorList>
            <person name="Okagaki L.H."/>
            <person name="Nunes C.C."/>
            <person name="Sailsbery J."/>
            <person name="Clay B."/>
            <person name="Brown D."/>
            <person name="John T."/>
            <person name="Oh Y."/>
            <person name="Young N."/>
            <person name="Fitzgerald M."/>
            <person name="Haas B.J."/>
            <person name="Zeng Q."/>
            <person name="Young S."/>
            <person name="Adiconis X."/>
            <person name="Fan L."/>
            <person name="Levin J.Z."/>
            <person name="Mitchell T.K."/>
            <person name="Okubara P.A."/>
            <person name="Farman M.L."/>
            <person name="Kohn L.M."/>
            <person name="Birren B."/>
            <person name="Ma L.-J."/>
            <person name="Dean R.A."/>
        </authorList>
    </citation>
    <scope>NUCLEOTIDE SEQUENCE</scope>
    <source>
        <strain evidence="3">ATCC 64411 / 73-15</strain>
    </source>
</reference>
<dbReference type="VEuPathDB" id="FungiDB:MAPG_02485"/>
<dbReference type="EnsemblFungi" id="MAPG_02485T0">
    <property type="protein sequence ID" value="MAPG_02485T0"/>
    <property type="gene ID" value="MAPG_02485"/>
</dbReference>
<proteinExistence type="predicted"/>
<evidence type="ECO:0000256" key="1">
    <source>
        <dbReference type="SAM" id="MobiDB-lite"/>
    </source>
</evidence>
<reference evidence="3" key="5">
    <citation type="submission" date="2015-06" db="UniProtKB">
        <authorList>
            <consortium name="EnsemblFungi"/>
        </authorList>
    </citation>
    <scope>IDENTIFICATION</scope>
    <source>
        <strain evidence="3">ATCC 64411</strain>
    </source>
</reference>
<dbReference type="OrthoDB" id="5245077at2759"/>
<accession>A0A0C4DRH7</accession>
<dbReference type="AlphaFoldDB" id="A0A0C4DRH7"/>
<organism evidence="3 4">
    <name type="scientific">Magnaporthiopsis poae (strain ATCC 64411 / 73-15)</name>
    <name type="common">Kentucky bluegrass fungus</name>
    <name type="synonym">Magnaporthe poae</name>
    <dbReference type="NCBI Taxonomy" id="644358"/>
    <lineage>
        <taxon>Eukaryota</taxon>
        <taxon>Fungi</taxon>
        <taxon>Dikarya</taxon>
        <taxon>Ascomycota</taxon>
        <taxon>Pezizomycotina</taxon>
        <taxon>Sordariomycetes</taxon>
        <taxon>Sordariomycetidae</taxon>
        <taxon>Magnaporthales</taxon>
        <taxon>Magnaporthaceae</taxon>
        <taxon>Magnaporthiopsis</taxon>
    </lineage>
</organism>
<reference evidence="2" key="3">
    <citation type="submission" date="2011-03" db="EMBL/GenBank/DDBJ databases">
        <title>Annotation of Magnaporthe poae ATCC 64411.</title>
        <authorList>
            <person name="Ma L.-J."/>
            <person name="Dead R."/>
            <person name="Young S.K."/>
            <person name="Zeng Q."/>
            <person name="Gargeya S."/>
            <person name="Fitzgerald M."/>
            <person name="Haas B."/>
            <person name="Abouelleil A."/>
            <person name="Alvarado L."/>
            <person name="Arachchi H.M."/>
            <person name="Berlin A."/>
            <person name="Brown A."/>
            <person name="Chapman S.B."/>
            <person name="Chen Z."/>
            <person name="Dunbar C."/>
            <person name="Freedman E."/>
            <person name="Gearin G."/>
            <person name="Gellesch M."/>
            <person name="Goldberg J."/>
            <person name="Griggs A."/>
            <person name="Gujja S."/>
            <person name="Heiman D."/>
            <person name="Howarth C."/>
            <person name="Larson L."/>
            <person name="Lui A."/>
            <person name="MacDonald P.J.P."/>
            <person name="Mehta T."/>
            <person name="Montmayeur A."/>
            <person name="Murphy C."/>
            <person name="Neiman D."/>
            <person name="Pearson M."/>
            <person name="Priest M."/>
            <person name="Roberts A."/>
            <person name="Saif S."/>
            <person name="Shea T."/>
            <person name="Shenoy N."/>
            <person name="Sisk P."/>
            <person name="Stolte C."/>
            <person name="Sykes S."/>
            <person name="Yandava C."/>
            <person name="Wortman J."/>
            <person name="Nusbaum C."/>
            <person name="Birren B."/>
        </authorList>
    </citation>
    <scope>NUCLEOTIDE SEQUENCE</scope>
    <source>
        <strain evidence="2">ATCC 64411</strain>
    </source>
</reference>
<name>A0A0C4DRH7_MAGP6</name>
<dbReference type="EMBL" id="ADBL01000621">
    <property type="status" value="NOT_ANNOTATED_CDS"/>
    <property type="molecule type" value="Genomic_DNA"/>
</dbReference>
<dbReference type="Proteomes" id="UP000011715">
    <property type="component" value="Unassembled WGS sequence"/>
</dbReference>
<evidence type="ECO:0000313" key="3">
    <source>
        <dbReference type="EnsemblFungi" id="MAPG_02485T0"/>
    </source>
</evidence>